<feature type="chain" id="PRO_5007294533" evidence="2">
    <location>
        <begin position="20"/>
        <end position="252"/>
    </location>
</feature>
<organism evidence="3 4">
    <name type="scientific">Conidiobolus coronatus (strain ATCC 28846 / CBS 209.66 / NRRL 28638)</name>
    <name type="common">Delacroixia coronata</name>
    <dbReference type="NCBI Taxonomy" id="796925"/>
    <lineage>
        <taxon>Eukaryota</taxon>
        <taxon>Fungi</taxon>
        <taxon>Fungi incertae sedis</taxon>
        <taxon>Zoopagomycota</taxon>
        <taxon>Entomophthoromycotina</taxon>
        <taxon>Entomophthoromycetes</taxon>
        <taxon>Entomophthorales</taxon>
        <taxon>Ancylistaceae</taxon>
        <taxon>Conidiobolus</taxon>
    </lineage>
</organism>
<reference evidence="3 4" key="1">
    <citation type="journal article" date="2015" name="Genome Biol. Evol.">
        <title>Phylogenomic analyses indicate that early fungi evolved digesting cell walls of algal ancestors of land plants.</title>
        <authorList>
            <person name="Chang Y."/>
            <person name="Wang S."/>
            <person name="Sekimoto S."/>
            <person name="Aerts A.L."/>
            <person name="Choi C."/>
            <person name="Clum A."/>
            <person name="LaButti K.M."/>
            <person name="Lindquist E.A."/>
            <person name="Yee Ngan C."/>
            <person name="Ohm R.A."/>
            <person name="Salamov A.A."/>
            <person name="Grigoriev I.V."/>
            <person name="Spatafora J.W."/>
            <person name="Berbee M.L."/>
        </authorList>
    </citation>
    <scope>NUCLEOTIDE SEQUENCE [LARGE SCALE GENOMIC DNA]</scope>
    <source>
        <strain evidence="3 4">NRRL 28638</strain>
    </source>
</reference>
<name>A0A137P7Y5_CONC2</name>
<keyword evidence="2" id="KW-0732">Signal</keyword>
<feature type="region of interest" description="Disordered" evidence="1">
    <location>
        <begin position="182"/>
        <end position="228"/>
    </location>
</feature>
<evidence type="ECO:0000256" key="2">
    <source>
        <dbReference type="SAM" id="SignalP"/>
    </source>
</evidence>
<dbReference type="AlphaFoldDB" id="A0A137P7Y5"/>
<dbReference type="Proteomes" id="UP000070444">
    <property type="component" value="Unassembled WGS sequence"/>
</dbReference>
<dbReference type="EMBL" id="KQ964485">
    <property type="protein sequence ID" value="KXN71054.1"/>
    <property type="molecule type" value="Genomic_DNA"/>
</dbReference>
<evidence type="ECO:0000256" key="1">
    <source>
        <dbReference type="SAM" id="MobiDB-lite"/>
    </source>
</evidence>
<accession>A0A137P7Y5</accession>
<gene>
    <name evidence="3" type="ORF">CONCODRAFT_78536</name>
</gene>
<protein>
    <submittedName>
        <fullName evidence="3">Uncharacterized protein</fullName>
    </submittedName>
</protein>
<evidence type="ECO:0000313" key="4">
    <source>
        <dbReference type="Proteomes" id="UP000070444"/>
    </source>
</evidence>
<feature type="compositionally biased region" description="Low complexity" evidence="1">
    <location>
        <begin position="197"/>
        <end position="209"/>
    </location>
</feature>
<sequence length="252" mass="28289">MKVSALYLLSSLSLYQAAGKVNISPEAEALCGTDAYCQINYEIRKSYEQDPANKDKVEECKNGKPIDYVYCLEKSAGSKQDSLDLERKVTDRFLECHEDKKKSNTTCTSNCNEDPLREGRECWNKFAYFSNSTWKDLDIKNHECMSKLKLKQNVDCRIKANEKYWKKMVNTKFVADGFTPSTKAETVEETKPEDNQDNSNSTDSNSNSTESKDSNSTDSKQDVTSTKGNGANQLISTIALPATVTILALLFV</sequence>
<feature type="compositionally biased region" description="Basic and acidic residues" evidence="1">
    <location>
        <begin position="210"/>
        <end position="221"/>
    </location>
</feature>
<feature type="compositionally biased region" description="Basic and acidic residues" evidence="1">
    <location>
        <begin position="185"/>
        <end position="194"/>
    </location>
</feature>
<evidence type="ECO:0000313" key="3">
    <source>
        <dbReference type="EMBL" id="KXN71054.1"/>
    </source>
</evidence>
<keyword evidence="4" id="KW-1185">Reference proteome</keyword>
<feature type="signal peptide" evidence="2">
    <location>
        <begin position="1"/>
        <end position="19"/>
    </location>
</feature>
<proteinExistence type="predicted"/>